<dbReference type="Proteomes" id="UP000664203">
    <property type="component" value="Unassembled WGS sequence"/>
</dbReference>
<dbReference type="AlphaFoldDB" id="A0A8H3PHY9"/>
<organism evidence="1 2">
    <name type="scientific">Alectoria fallacina</name>
    <dbReference type="NCBI Taxonomy" id="1903189"/>
    <lineage>
        <taxon>Eukaryota</taxon>
        <taxon>Fungi</taxon>
        <taxon>Dikarya</taxon>
        <taxon>Ascomycota</taxon>
        <taxon>Pezizomycotina</taxon>
        <taxon>Lecanoromycetes</taxon>
        <taxon>OSLEUM clade</taxon>
        <taxon>Lecanoromycetidae</taxon>
        <taxon>Lecanorales</taxon>
        <taxon>Lecanorineae</taxon>
        <taxon>Parmeliaceae</taxon>
        <taxon>Alectoria</taxon>
    </lineage>
</organism>
<comment type="caution">
    <text evidence="1">The sequence shown here is derived from an EMBL/GenBank/DDBJ whole genome shotgun (WGS) entry which is preliminary data.</text>
</comment>
<keyword evidence="2" id="KW-1185">Reference proteome</keyword>
<dbReference type="EMBL" id="CAJPDR010000638">
    <property type="protein sequence ID" value="CAF9941148.1"/>
    <property type="molecule type" value="Genomic_DNA"/>
</dbReference>
<protein>
    <submittedName>
        <fullName evidence="1">Uncharacterized protein</fullName>
    </submittedName>
</protein>
<evidence type="ECO:0000313" key="2">
    <source>
        <dbReference type="Proteomes" id="UP000664203"/>
    </source>
</evidence>
<proteinExistence type="predicted"/>
<accession>A0A8H3PHY9</accession>
<sequence>MNSTGFSSDLPIPDVQKAPELTDPLSFIIGGPLSSNLVGDRSSSSDESVATYPIGWGGTKFWGYDRTSKVTLCNPPQCNNQVTNQKICSLALILLKQN</sequence>
<evidence type="ECO:0000313" key="1">
    <source>
        <dbReference type="EMBL" id="CAF9941148.1"/>
    </source>
</evidence>
<reference evidence="1" key="1">
    <citation type="submission" date="2021-03" db="EMBL/GenBank/DDBJ databases">
        <authorList>
            <person name="Tagirdzhanova G."/>
        </authorList>
    </citation>
    <scope>NUCLEOTIDE SEQUENCE</scope>
</reference>
<gene>
    <name evidence="1" type="ORF">ALECFALPRED_009008</name>
</gene>
<name>A0A8H3PHY9_9LECA</name>